<name>A0A392PA86_9FABA</name>
<feature type="region of interest" description="Disordered" evidence="1">
    <location>
        <begin position="1"/>
        <end position="27"/>
    </location>
</feature>
<proteinExistence type="predicted"/>
<dbReference type="EMBL" id="LXQA010071001">
    <property type="protein sequence ID" value="MCI08993.1"/>
    <property type="molecule type" value="Genomic_DNA"/>
</dbReference>
<evidence type="ECO:0000313" key="3">
    <source>
        <dbReference type="Proteomes" id="UP000265520"/>
    </source>
</evidence>
<keyword evidence="3" id="KW-1185">Reference proteome</keyword>
<accession>A0A392PA86</accession>
<protein>
    <submittedName>
        <fullName evidence="2">Uncharacterized protein</fullName>
    </submittedName>
</protein>
<sequence>GQYAPIVEDLKDDDNDEYDNDKEDNTQGPSFHCHLFFTSHFINWLI</sequence>
<comment type="caution">
    <text evidence="2">The sequence shown here is derived from an EMBL/GenBank/DDBJ whole genome shotgun (WGS) entry which is preliminary data.</text>
</comment>
<reference evidence="2 3" key="1">
    <citation type="journal article" date="2018" name="Front. Plant Sci.">
        <title>Red Clover (Trifolium pratense) and Zigzag Clover (T. medium) - A Picture of Genomic Similarities and Differences.</title>
        <authorList>
            <person name="Dluhosova J."/>
            <person name="Istvanek J."/>
            <person name="Nedelnik J."/>
            <person name="Repkova J."/>
        </authorList>
    </citation>
    <scope>NUCLEOTIDE SEQUENCE [LARGE SCALE GENOMIC DNA]</scope>
    <source>
        <strain evidence="3">cv. 10/8</strain>
        <tissue evidence="2">Leaf</tissue>
    </source>
</reference>
<dbReference type="Proteomes" id="UP000265520">
    <property type="component" value="Unassembled WGS sequence"/>
</dbReference>
<evidence type="ECO:0000256" key="1">
    <source>
        <dbReference type="SAM" id="MobiDB-lite"/>
    </source>
</evidence>
<feature type="non-terminal residue" evidence="2">
    <location>
        <position position="1"/>
    </location>
</feature>
<evidence type="ECO:0000313" key="2">
    <source>
        <dbReference type="EMBL" id="MCI08993.1"/>
    </source>
</evidence>
<feature type="compositionally biased region" description="Acidic residues" evidence="1">
    <location>
        <begin position="10"/>
        <end position="22"/>
    </location>
</feature>
<dbReference type="AlphaFoldDB" id="A0A392PA86"/>
<organism evidence="2 3">
    <name type="scientific">Trifolium medium</name>
    <dbReference type="NCBI Taxonomy" id="97028"/>
    <lineage>
        <taxon>Eukaryota</taxon>
        <taxon>Viridiplantae</taxon>
        <taxon>Streptophyta</taxon>
        <taxon>Embryophyta</taxon>
        <taxon>Tracheophyta</taxon>
        <taxon>Spermatophyta</taxon>
        <taxon>Magnoliopsida</taxon>
        <taxon>eudicotyledons</taxon>
        <taxon>Gunneridae</taxon>
        <taxon>Pentapetalae</taxon>
        <taxon>rosids</taxon>
        <taxon>fabids</taxon>
        <taxon>Fabales</taxon>
        <taxon>Fabaceae</taxon>
        <taxon>Papilionoideae</taxon>
        <taxon>50 kb inversion clade</taxon>
        <taxon>NPAAA clade</taxon>
        <taxon>Hologalegina</taxon>
        <taxon>IRL clade</taxon>
        <taxon>Trifolieae</taxon>
        <taxon>Trifolium</taxon>
    </lineage>
</organism>